<feature type="transmembrane region" description="Helical" evidence="1">
    <location>
        <begin position="16"/>
        <end position="34"/>
    </location>
</feature>
<dbReference type="InterPro" id="IPR058581">
    <property type="entry name" value="TM_HPP"/>
</dbReference>
<sequence>MAFSVPESPLVQPRNMFFGQMIAATIGIICRLYIAEPMGTKGLALPLSVTSSLLVMMLTRSVHPPAGGTAAIAILTPAGDRLGWGFLVPVLTGTLLGMALSVLVNNLRPKTVFPTYWFFGKPEPYWFCI</sequence>
<evidence type="ECO:0000259" key="2">
    <source>
        <dbReference type="Pfam" id="PF04982"/>
    </source>
</evidence>
<dbReference type="PANTHER" id="PTHR33741">
    <property type="entry name" value="TRANSMEMBRANE PROTEIN DDB_G0269096-RELATED"/>
    <property type="match status" value="1"/>
</dbReference>
<keyword evidence="1" id="KW-0472">Membrane</keyword>
<feature type="transmembrane region" description="Helical" evidence="1">
    <location>
        <begin position="82"/>
        <end position="104"/>
    </location>
</feature>
<keyword evidence="1" id="KW-1133">Transmembrane helix</keyword>
<evidence type="ECO:0000256" key="1">
    <source>
        <dbReference type="SAM" id="Phobius"/>
    </source>
</evidence>
<name>A0A7S4PMD6_9EUKA</name>
<organism evidence="3">
    <name type="scientific">Paramoeba aestuarina</name>
    <dbReference type="NCBI Taxonomy" id="180227"/>
    <lineage>
        <taxon>Eukaryota</taxon>
        <taxon>Amoebozoa</taxon>
        <taxon>Discosea</taxon>
        <taxon>Flabellinia</taxon>
        <taxon>Dactylopodida</taxon>
        <taxon>Paramoebidae</taxon>
        <taxon>Paramoeba</taxon>
    </lineage>
</organism>
<dbReference type="Pfam" id="PF04982">
    <property type="entry name" value="TM_HPP"/>
    <property type="match status" value="1"/>
</dbReference>
<proteinExistence type="predicted"/>
<evidence type="ECO:0000313" key="3">
    <source>
        <dbReference type="EMBL" id="CAE2339828.1"/>
    </source>
</evidence>
<dbReference type="AlphaFoldDB" id="A0A7S4PMD6"/>
<protein>
    <recommendedName>
        <fullName evidence="2">HPP transmembrane region domain-containing protein</fullName>
    </recommendedName>
</protein>
<feature type="domain" description="HPP transmembrane region" evidence="2">
    <location>
        <begin position="2"/>
        <end position="111"/>
    </location>
</feature>
<accession>A0A7S4PMD6</accession>
<dbReference type="EMBL" id="HBKR01039434">
    <property type="protein sequence ID" value="CAE2339828.1"/>
    <property type="molecule type" value="Transcribed_RNA"/>
</dbReference>
<feature type="transmembrane region" description="Helical" evidence="1">
    <location>
        <begin position="43"/>
        <end position="62"/>
    </location>
</feature>
<dbReference type="InterPro" id="IPR007065">
    <property type="entry name" value="HPP"/>
</dbReference>
<reference evidence="3" key="1">
    <citation type="submission" date="2021-01" db="EMBL/GenBank/DDBJ databases">
        <authorList>
            <person name="Corre E."/>
            <person name="Pelletier E."/>
            <person name="Niang G."/>
            <person name="Scheremetjew M."/>
            <person name="Finn R."/>
            <person name="Kale V."/>
            <person name="Holt S."/>
            <person name="Cochrane G."/>
            <person name="Meng A."/>
            <person name="Brown T."/>
            <person name="Cohen L."/>
        </authorList>
    </citation>
    <scope>NUCLEOTIDE SEQUENCE</scope>
    <source>
        <strain evidence="3">SoJaBio B1-5/56/2</strain>
    </source>
</reference>
<gene>
    <name evidence="3" type="ORF">NAES01612_LOCUS25745</name>
</gene>
<dbReference type="PANTHER" id="PTHR33741:SF5">
    <property type="entry name" value="TRANSMEMBRANE PROTEIN DDB_G0269096-RELATED"/>
    <property type="match status" value="1"/>
</dbReference>
<keyword evidence="1" id="KW-0812">Transmembrane</keyword>